<gene>
    <name evidence="1" type="ORF">SAMN04488058_10510</name>
</gene>
<evidence type="ECO:0000313" key="2">
    <source>
        <dbReference type="Proteomes" id="UP000199223"/>
    </source>
</evidence>
<sequence length="141" mass="14831">MTRASRRKESEATLRGRLRRALTLAALLTGLGAVPSGGASPAQGLELRLSYGGAVARGQISLGRADALTGVWSSVGRARLLRCAPRCVTVKDLPFNGLLALSESAGYRVALGGEFRAGQRVALTLRFRSGEVLNLSARVAR</sequence>
<dbReference type="AlphaFoldDB" id="A0A1H6WXK9"/>
<dbReference type="EMBL" id="FNZA01000005">
    <property type="protein sequence ID" value="SEJ21651.1"/>
    <property type="molecule type" value="Genomic_DNA"/>
</dbReference>
<proteinExistence type="predicted"/>
<keyword evidence="2" id="KW-1185">Reference proteome</keyword>
<organism evidence="1 2">
    <name type="scientific">Deinococcus reticulitermitis</name>
    <dbReference type="NCBI Taxonomy" id="856736"/>
    <lineage>
        <taxon>Bacteria</taxon>
        <taxon>Thermotogati</taxon>
        <taxon>Deinococcota</taxon>
        <taxon>Deinococci</taxon>
        <taxon>Deinococcales</taxon>
        <taxon>Deinococcaceae</taxon>
        <taxon>Deinococcus</taxon>
    </lineage>
</organism>
<evidence type="ECO:0000313" key="1">
    <source>
        <dbReference type="EMBL" id="SEJ21651.1"/>
    </source>
</evidence>
<name>A0A1H6WXK9_9DEIO</name>
<dbReference type="STRING" id="856736.SAMN04488058_10510"/>
<reference evidence="2" key="1">
    <citation type="submission" date="2016-10" db="EMBL/GenBank/DDBJ databases">
        <authorList>
            <person name="Varghese N."/>
            <person name="Submissions S."/>
        </authorList>
    </citation>
    <scope>NUCLEOTIDE SEQUENCE [LARGE SCALE GENOMIC DNA]</scope>
    <source>
        <strain evidence="2">CGMCC 1.10218</strain>
    </source>
</reference>
<protein>
    <submittedName>
        <fullName evidence="1">Uncharacterized protein</fullName>
    </submittedName>
</protein>
<dbReference type="OrthoDB" id="73754at2"/>
<dbReference type="Proteomes" id="UP000199223">
    <property type="component" value="Unassembled WGS sequence"/>
</dbReference>
<accession>A0A1H6WXK9</accession>